<protein>
    <submittedName>
        <fullName evidence="4">Uncharacterized protein</fullName>
    </submittedName>
</protein>
<dbReference type="SMART" id="SM00028">
    <property type="entry name" value="TPR"/>
    <property type="match status" value="4"/>
</dbReference>
<dbReference type="EMBL" id="PGTN01000087">
    <property type="protein sequence ID" value="PJF46859.1"/>
    <property type="molecule type" value="Genomic_DNA"/>
</dbReference>
<evidence type="ECO:0000256" key="1">
    <source>
        <dbReference type="ARBA" id="ARBA00022737"/>
    </source>
</evidence>
<organism evidence="4 5">
    <name type="scientific">Candidatus Thermofonsia Clade 3 bacterium</name>
    <dbReference type="NCBI Taxonomy" id="2364212"/>
    <lineage>
        <taxon>Bacteria</taxon>
        <taxon>Bacillati</taxon>
        <taxon>Chloroflexota</taxon>
        <taxon>Candidatus Thermofontia</taxon>
        <taxon>Candidatus Thermofonsia Clade 3</taxon>
    </lineage>
</organism>
<sequence>MTDPTHDSEQERLNAWLERRHEQQFRESLLRGTQLLSQRKPVDALPFLERAHKLKPDNPDAALNLGGAYIMTGRHKLAVSVLERAVARTPDNAQLWINLGAAYLGNPVTATDERQQRALAAFNRALEIDPLARSVAYNIGLIHRDRGEIELAIAAFRRAVLADPYDRDARRMLEKLGAP</sequence>
<comment type="caution">
    <text evidence="4">The sequence shown here is derived from an EMBL/GenBank/DDBJ whole genome shotgun (WGS) entry which is preliminary data.</text>
</comment>
<dbReference type="InterPro" id="IPR011990">
    <property type="entry name" value="TPR-like_helical_dom_sf"/>
</dbReference>
<feature type="repeat" description="TPR" evidence="3">
    <location>
        <begin position="59"/>
        <end position="92"/>
    </location>
</feature>
<name>A0A2M8QAN7_9CHLR</name>
<evidence type="ECO:0000256" key="3">
    <source>
        <dbReference type="PROSITE-ProRule" id="PRU00339"/>
    </source>
</evidence>
<dbReference type="PANTHER" id="PTHR45586:SF1">
    <property type="entry name" value="LIPOPOLYSACCHARIDE ASSEMBLY PROTEIN B"/>
    <property type="match status" value="1"/>
</dbReference>
<dbReference type="Gene3D" id="1.25.40.10">
    <property type="entry name" value="Tetratricopeptide repeat domain"/>
    <property type="match status" value="2"/>
</dbReference>
<keyword evidence="2 3" id="KW-0802">TPR repeat</keyword>
<evidence type="ECO:0000313" key="5">
    <source>
        <dbReference type="Proteomes" id="UP000230790"/>
    </source>
</evidence>
<accession>A0A2M8QAN7</accession>
<feature type="repeat" description="TPR" evidence="3">
    <location>
        <begin position="133"/>
        <end position="166"/>
    </location>
</feature>
<evidence type="ECO:0000256" key="2">
    <source>
        <dbReference type="ARBA" id="ARBA00022803"/>
    </source>
</evidence>
<dbReference type="InterPro" id="IPR019734">
    <property type="entry name" value="TPR_rpt"/>
</dbReference>
<dbReference type="PROSITE" id="PS50005">
    <property type="entry name" value="TPR"/>
    <property type="match status" value="2"/>
</dbReference>
<reference evidence="4 5" key="1">
    <citation type="submission" date="2017-11" db="EMBL/GenBank/DDBJ databases">
        <title>Evolution of Phototrophy in the Chloroflexi Phylum Driven by Horizontal Gene Transfer.</title>
        <authorList>
            <person name="Ward L.M."/>
            <person name="Hemp J."/>
            <person name="Shih P.M."/>
            <person name="Mcglynn S.E."/>
            <person name="Fischer W."/>
        </authorList>
    </citation>
    <scope>NUCLEOTIDE SEQUENCE [LARGE SCALE GENOMIC DNA]</scope>
    <source>
        <strain evidence="4">JP3_7</strain>
    </source>
</reference>
<gene>
    <name evidence="4" type="ORF">CUN48_11680</name>
</gene>
<dbReference type="InterPro" id="IPR051012">
    <property type="entry name" value="CellSynth/LPSAsmb/PSIAsmb"/>
</dbReference>
<dbReference type="Pfam" id="PF13432">
    <property type="entry name" value="TPR_16"/>
    <property type="match status" value="1"/>
</dbReference>
<dbReference type="PANTHER" id="PTHR45586">
    <property type="entry name" value="TPR REPEAT-CONTAINING PROTEIN PA4667"/>
    <property type="match status" value="1"/>
</dbReference>
<proteinExistence type="predicted"/>
<keyword evidence="1" id="KW-0677">Repeat</keyword>
<dbReference type="Proteomes" id="UP000230790">
    <property type="component" value="Unassembled WGS sequence"/>
</dbReference>
<dbReference type="SUPFAM" id="SSF48452">
    <property type="entry name" value="TPR-like"/>
    <property type="match status" value="1"/>
</dbReference>
<dbReference type="Pfam" id="PF14559">
    <property type="entry name" value="TPR_19"/>
    <property type="match status" value="1"/>
</dbReference>
<evidence type="ECO:0000313" key="4">
    <source>
        <dbReference type="EMBL" id="PJF46859.1"/>
    </source>
</evidence>
<dbReference type="AlphaFoldDB" id="A0A2M8QAN7"/>